<dbReference type="Proteomes" id="UP001589568">
    <property type="component" value="Unassembled WGS sequence"/>
</dbReference>
<dbReference type="PANTHER" id="PTHR19959">
    <property type="entry name" value="KINESIN LIGHT CHAIN"/>
    <property type="match status" value="1"/>
</dbReference>
<dbReference type="InterPro" id="IPR027417">
    <property type="entry name" value="P-loop_NTPase"/>
</dbReference>
<comment type="caution">
    <text evidence="1">The sequence shown here is derived from an EMBL/GenBank/DDBJ whole genome shotgun (WGS) entry which is preliminary data.</text>
</comment>
<organism evidence="1 2">
    <name type="scientific">Nonomuraea salmonea</name>
    <dbReference type="NCBI Taxonomy" id="46181"/>
    <lineage>
        <taxon>Bacteria</taxon>
        <taxon>Bacillati</taxon>
        <taxon>Actinomycetota</taxon>
        <taxon>Actinomycetes</taxon>
        <taxon>Streptosporangiales</taxon>
        <taxon>Streptosporangiaceae</taxon>
        <taxon>Nonomuraea</taxon>
    </lineage>
</organism>
<dbReference type="Gene3D" id="1.25.40.10">
    <property type="entry name" value="Tetratricopeptide repeat domain"/>
    <property type="match status" value="3"/>
</dbReference>
<dbReference type="SUPFAM" id="SSF48452">
    <property type="entry name" value="TPR-like"/>
    <property type="match status" value="1"/>
</dbReference>
<proteinExistence type="predicted"/>
<dbReference type="PANTHER" id="PTHR19959:SF119">
    <property type="entry name" value="FUNGAL LIPASE-LIKE DOMAIN-CONTAINING PROTEIN"/>
    <property type="match status" value="1"/>
</dbReference>
<evidence type="ECO:0000313" key="2">
    <source>
        <dbReference type="Proteomes" id="UP001589568"/>
    </source>
</evidence>
<name>A0ABV5NHI9_9ACTN</name>
<protein>
    <submittedName>
        <fullName evidence="1">Tetratricopeptide repeat protein</fullName>
    </submittedName>
</protein>
<dbReference type="InterPro" id="IPR011990">
    <property type="entry name" value="TPR-like_helical_dom_sf"/>
</dbReference>
<reference evidence="1 2" key="1">
    <citation type="submission" date="2024-09" db="EMBL/GenBank/DDBJ databases">
        <authorList>
            <person name="Sun Q."/>
            <person name="Mori K."/>
        </authorList>
    </citation>
    <scope>NUCLEOTIDE SEQUENCE [LARGE SCALE GENOMIC DNA]</scope>
    <source>
        <strain evidence="1 2">JCM 3324</strain>
    </source>
</reference>
<evidence type="ECO:0000313" key="1">
    <source>
        <dbReference type="EMBL" id="MFB9469766.1"/>
    </source>
</evidence>
<dbReference type="RefSeq" id="WP_379482963.1">
    <property type="nucleotide sequence ID" value="NZ_JBHMCF010000008.1"/>
</dbReference>
<accession>A0ABV5NHI9</accession>
<dbReference type="SUPFAM" id="SSF52540">
    <property type="entry name" value="P-loop containing nucleoside triphosphate hydrolases"/>
    <property type="match status" value="1"/>
</dbReference>
<dbReference type="EMBL" id="JBHMCF010000008">
    <property type="protein sequence ID" value="MFB9469766.1"/>
    <property type="molecule type" value="Genomic_DNA"/>
</dbReference>
<dbReference type="Pfam" id="PF13374">
    <property type="entry name" value="TPR_10"/>
    <property type="match status" value="1"/>
</dbReference>
<gene>
    <name evidence="1" type="ORF">ACFFR3_09640</name>
</gene>
<keyword evidence="2" id="KW-1185">Reference proteome</keyword>
<sequence>MSGWLRWSRDSAPGLLAAYVQRGVVGKMLGDDRPAPGAGARLDRARVLYEAFARRDITYAHEDPASDTAGQMIRTPGEVLLYHRHATCLDIAVTYAGGCLDAGLHPLIVIAEPATAGGAFHAFVVVWLGGEYQRPASFDYPLTSLVHQEMPAEVALVQETNGTFLAIDVTGAAHGYGGRADPLPWADAVTAGTELCGRWSFAVDIGLYEGDVLPQPATPTNDPLTFPYYKARTRAGPLAELQARRGRIPFAPREELDLLIDWCEVADPQNRTKITILHGLGGAGKTHLAAELAATMANQGWHTGFLIRKPDDVQLAWLGRLVSPLLVVIDYAEAVKAEDVNALLRAVRGRAAPTRVVLTARLVGDWWTDLEGLLSVDDHDVAVSPRPIEPLHPAPLRVFLLAYRAFTGHDLTVPSPADLPQPAQWTTLDLVLHAWLAAEGVRDLPRGHAHLYEEVMRREFQYWQKTYRERHASDAPPKHTFWSLGACLALLSPRKERIPELVTAVLDIDDRLVRDHLADLIEEMLHTDPEAGTVSIRPDPIGAHLLVRPHPRDPDLLDRCIQAATDTEAAHACLAISRAAQNDTAKARDLASAALGRRRNLWQVAYIVAAAQGGPFVPALEALAREPDTPLPLASLAGQIPIRHSALGGLALIAAKAQVSREAAADEEALARQAWALNTLAVRQSDVGDRSAALATIQQAVAHYRTLTEANQEDFLPDLAGSLQNLSNQQAKAGDREGALESVREAVAIHRALVEADQAAFLPDLAMSLSNLSVHQSATGDQKGALESAREAVTIHRALIGTNHVASLPGLAGSLQNLSNQQAEAGDREGALKSVREAVAIHRALSSTNPAGVLPDLAQSLGNLSLRQAQCGDREGALGSIQEAVVHHRTLAQANPTVFLPDLAMSLHNLALRLAECGNRVAALEPAQEAVAHYRALITANGALYLDMLAAALHTLSVRQSETGDREGALKSIREGVAIRQTLVKADSAAFLPGLAGSLNTFSLQQAECGDRQGALKSSHEAVAHHRTLAEVNPGAFLTDLLMSLNTFADLLEKLERAGKVAGVWSEIASGLRPGAQAECLAHLVARQFADGRRSAAVKTLTRAIQCADADEDPQWRGRARRALQRVGAQLAAEEKKPEKWPYWVVCDLSDEEMERLNRWLTAADWETKAAYLRAEYTALSGEDGRSALDLAQAWYPEFHGLQELSGLLDAIEEGGLDQVIDLLTAHNRRVLLTRAWLNSPDWDQSRAFLRENIEELAHPETVALLKSTEDEIAHQHAAILELLESLELDEVFDAVTDVTVAADHGYRFLEAGAWIKLAPLSRAVPHLMTTPFVSPFLAAVAAVLRGTPEDGSDPEAWMRTAAEAATDTQRRAGVARLRRMTRRFPEHAAALERLIELLEAEPAET</sequence>